<dbReference type="GO" id="GO:0008652">
    <property type="term" value="P:amino acid biosynthetic process"/>
    <property type="evidence" value="ECO:0007669"/>
    <property type="project" value="UniProtKB-KW"/>
</dbReference>
<evidence type="ECO:0000313" key="12">
    <source>
        <dbReference type="EMBL" id="MCM6775213.1"/>
    </source>
</evidence>
<dbReference type="AlphaFoldDB" id="A0A9X2EBQ7"/>
<name>A0A9X2EBQ7_9NOCA</name>
<dbReference type="InterPro" id="IPR023000">
    <property type="entry name" value="Shikimate_kinase_CS"/>
</dbReference>
<comment type="subcellular location">
    <subcellularLocation>
        <location evidence="11">Cytoplasm</location>
    </subcellularLocation>
</comment>
<evidence type="ECO:0000256" key="4">
    <source>
        <dbReference type="ARBA" id="ARBA00022605"/>
    </source>
</evidence>
<feature type="binding site" evidence="11">
    <location>
        <position position="135"/>
    </location>
    <ligand>
        <name>substrate</name>
    </ligand>
</feature>
<dbReference type="Proteomes" id="UP001139157">
    <property type="component" value="Unassembled WGS sequence"/>
</dbReference>
<feature type="binding site" evidence="11">
    <location>
        <position position="33"/>
    </location>
    <ligand>
        <name>substrate</name>
    </ligand>
</feature>
<dbReference type="PROSITE" id="PS01128">
    <property type="entry name" value="SHIKIMATE_KINASE"/>
    <property type="match status" value="1"/>
</dbReference>
<evidence type="ECO:0000256" key="7">
    <source>
        <dbReference type="ARBA" id="ARBA00022777"/>
    </source>
</evidence>
<feature type="binding site" evidence="11">
    <location>
        <position position="15"/>
    </location>
    <ligand>
        <name>Mg(2+)</name>
        <dbReference type="ChEBI" id="CHEBI:18420"/>
    </ligand>
</feature>
<comment type="cofactor">
    <cofactor evidence="11">
        <name>Mg(2+)</name>
        <dbReference type="ChEBI" id="CHEBI:18420"/>
    </cofactor>
    <text evidence="11">Binds 1 Mg(2+) ion per subunit.</text>
</comment>
<dbReference type="PANTHER" id="PTHR21087">
    <property type="entry name" value="SHIKIMATE KINASE"/>
    <property type="match status" value="1"/>
</dbReference>
<reference evidence="12" key="1">
    <citation type="submission" date="2022-06" db="EMBL/GenBank/DDBJ databases">
        <title>Novel species in genus nocardia.</title>
        <authorList>
            <person name="Li F."/>
        </authorList>
    </citation>
    <scope>NUCLEOTIDE SEQUENCE</scope>
    <source>
        <strain evidence="12">CDC141</strain>
    </source>
</reference>
<keyword evidence="11" id="KW-0479">Metal-binding</keyword>
<dbReference type="GO" id="GO:0000287">
    <property type="term" value="F:magnesium ion binding"/>
    <property type="evidence" value="ECO:0007669"/>
    <property type="project" value="UniProtKB-UniRule"/>
</dbReference>
<dbReference type="PRINTS" id="PR01100">
    <property type="entry name" value="SHIKIMTKNASE"/>
</dbReference>
<gene>
    <name evidence="11" type="primary">aroK</name>
    <name evidence="12" type="ORF">NDR86_17195</name>
</gene>
<evidence type="ECO:0000256" key="6">
    <source>
        <dbReference type="ARBA" id="ARBA00022741"/>
    </source>
</evidence>
<evidence type="ECO:0000256" key="10">
    <source>
        <dbReference type="ARBA" id="ARBA00048567"/>
    </source>
</evidence>
<keyword evidence="4 11" id="KW-0028">Amino-acid biosynthesis</keyword>
<feature type="binding site" evidence="11">
    <location>
        <begin position="11"/>
        <end position="16"/>
    </location>
    <ligand>
        <name>ATP</name>
        <dbReference type="ChEBI" id="CHEBI:30616"/>
    </ligand>
</feature>
<evidence type="ECO:0000256" key="8">
    <source>
        <dbReference type="ARBA" id="ARBA00022840"/>
    </source>
</evidence>
<comment type="caution">
    <text evidence="12">The sequence shown here is derived from an EMBL/GenBank/DDBJ whole genome shotgun (WGS) entry which is preliminary data.</text>
</comment>
<keyword evidence="8 11" id="KW-0067">ATP-binding</keyword>
<dbReference type="EC" id="2.7.1.71" evidence="3 11"/>
<feature type="binding site" evidence="11">
    <location>
        <position position="116"/>
    </location>
    <ligand>
        <name>ATP</name>
        <dbReference type="ChEBI" id="CHEBI:30616"/>
    </ligand>
</feature>
<dbReference type="CDD" id="cd00464">
    <property type="entry name" value="SK"/>
    <property type="match status" value="1"/>
</dbReference>
<evidence type="ECO:0000256" key="2">
    <source>
        <dbReference type="ARBA" id="ARBA00006997"/>
    </source>
</evidence>
<dbReference type="RefSeq" id="WP_251913206.1">
    <property type="nucleotide sequence ID" value="NZ_JAMRXG010000006.1"/>
</dbReference>
<comment type="caution">
    <text evidence="11">Lacks conserved residue(s) required for the propagation of feature annotation.</text>
</comment>
<dbReference type="GO" id="GO:0004765">
    <property type="term" value="F:shikimate kinase activity"/>
    <property type="evidence" value="ECO:0007669"/>
    <property type="project" value="UniProtKB-UniRule"/>
</dbReference>
<comment type="similarity">
    <text evidence="2 11">Belongs to the shikimate kinase family.</text>
</comment>
<dbReference type="InterPro" id="IPR027417">
    <property type="entry name" value="P-loop_NTPase"/>
</dbReference>
<evidence type="ECO:0000256" key="11">
    <source>
        <dbReference type="HAMAP-Rule" id="MF_00109"/>
    </source>
</evidence>
<keyword evidence="7 11" id="KW-0418">Kinase</keyword>
<dbReference type="HAMAP" id="MF_00109">
    <property type="entry name" value="Shikimate_kinase"/>
    <property type="match status" value="1"/>
</dbReference>
<comment type="pathway">
    <text evidence="1 11">Metabolic intermediate biosynthesis; chorismate biosynthesis; chorismate from D-erythrose 4-phosphate and phosphoenolpyruvate: step 5/7.</text>
</comment>
<comment type="subunit">
    <text evidence="11">Monomer.</text>
</comment>
<evidence type="ECO:0000256" key="9">
    <source>
        <dbReference type="ARBA" id="ARBA00023141"/>
    </source>
</evidence>
<dbReference type="GO" id="GO:0009073">
    <property type="term" value="P:aromatic amino acid family biosynthetic process"/>
    <property type="evidence" value="ECO:0007669"/>
    <property type="project" value="UniProtKB-KW"/>
</dbReference>
<keyword evidence="11" id="KW-0460">Magnesium</keyword>
<dbReference type="PANTHER" id="PTHR21087:SF16">
    <property type="entry name" value="SHIKIMATE KINASE 1, CHLOROPLASTIC"/>
    <property type="match status" value="1"/>
</dbReference>
<dbReference type="InterPro" id="IPR031322">
    <property type="entry name" value="Shikimate/glucono_kinase"/>
</dbReference>
<evidence type="ECO:0000256" key="1">
    <source>
        <dbReference type="ARBA" id="ARBA00004842"/>
    </source>
</evidence>
<dbReference type="Gene3D" id="3.40.50.300">
    <property type="entry name" value="P-loop containing nucleotide triphosphate hydrolases"/>
    <property type="match status" value="1"/>
</dbReference>
<evidence type="ECO:0000256" key="5">
    <source>
        <dbReference type="ARBA" id="ARBA00022679"/>
    </source>
</evidence>
<keyword evidence="5 11" id="KW-0808">Transferase</keyword>
<keyword evidence="13" id="KW-1185">Reference proteome</keyword>
<dbReference type="GO" id="GO:0005524">
    <property type="term" value="F:ATP binding"/>
    <property type="evidence" value="ECO:0007669"/>
    <property type="project" value="UniProtKB-UniRule"/>
</dbReference>
<feature type="binding site" evidence="11">
    <location>
        <position position="79"/>
    </location>
    <ligand>
        <name>substrate</name>
    </ligand>
</feature>
<organism evidence="12 13">
    <name type="scientific">Nocardia pulmonis</name>
    <dbReference type="NCBI Taxonomy" id="2951408"/>
    <lineage>
        <taxon>Bacteria</taxon>
        <taxon>Bacillati</taxon>
        <taxon>Actinomycetota</taxon>
        <taxon>Actinomycetes</taxon>
        <taxon>Mycobacteriales</taxon>
        <taxon>Nocardiaceae</taxon>
        <taxon>Nocardia</taxon>
    </lineage>
</organism>
<keyword evidence="9 11" id="KW-0057">Aromatic amino acid biosynthesis</keyword>
<evidence type="ECO:0000313" key="13">
    <source>
        <dbReference type="Proteomes" id="UP001139157"/>
    </source>
</evidence>
<dbReference type="InterPro" id="IPR000623">
    <property type="entry name" value="Shikimate_kinase/TSH1"/>
</dbReference>
<dbReference type="GO" id="GO:0009423">
    <property type="term" value="P:chorismate biosynthetic process"/>
    <property type="evidence" value="ECO:0007669"/>
    <property type="project" value="UniProtKB-UniRule"/>
</dbReference>
<evidence type="ECO:0000256" key="3">
    <source>
        <dbReference type="ARBA" id="ARBA00012154"/>
    </source>
</evidence>
<dbReference type="EMBL" id="JAMRXG010000006">
    <property type="protein sequence ID" value="MCM6775213.1"/>
    <property type="molecule type" value="Genomic_DNA"/>
</dbReference>
<dbReference type="SUPFAM" id="SSF52540">
    <property type="entry name" value="P-loop containing nucleoside triphosphate hydrolases"/>
    <property type="match status" value="1"/>
</dbReference>
<comment type="catalytic activity">
    <reaction evidence="10 11">
        <text>shikimate + ATP = 3-phosphoshikimate + ADP + H(+)</text>
        <dbReference type="Rhea" id="RHEA:13121"/>
        <dbReference type="ChEBI" id="CHEBI:15378"/>
        <dbReference type="ChEBI" id="CHEBI:30616"/>
        <dbReference type="ChEBI" id="CHEBI:36208"/>
        <dbReference type="ChEBI" id="CHEBI:145989"/>
        <dbReference type="ChEBI" id="CHEBI:456216"/>
        <dbReference type="EC" id="2.7.1.71"/>
    </reaction>
</comment>
<feature type="binding site" evidence="11">
    <location>
        <position position="57"/>
    </location>
    <ligand>
        <name>substrate</name>
    </ligand>
</feature>
<keyword evidence="11" id="KW-0963">Cytoplasm</keyword>
<sequence>MPLVVLIGPPGSGKSTVGALLAHELGVSLYDTDTGIETHTGRSIPEIFATDGEAGFRRFEERVVHRALAVEPGVLSLGGGAVLSPTTRARLRGQTVVYLEVGVATAIARVAASAQRPLLTGDDPAARFAELMRVRDPIYRELATVRVSTDGHEPAAVVRTIRAALPAPTHVTIPTASPRVEIR</sequence>
<proteinExistence type="inferred from homology"/>
<comment type="function">
    <text evidence="11">Catalyzes the specific phosphorylation of the 3-hydroxyl group of shikimic acid using ATP as a cosubstrate.</text>
</comment>
<protein>
    <recommendedName>
        <fullName evidence="3 11">Shikimate kinase</fullName>
        <shortName evidence="11">SK</shortName>
        <ecNumber evidence="3 11">2.7.1.71</ecNumber>
    </recommendedName>
</protein>
<dbReference type="Pfam" id="PF01202">
    <property type="entry name" value="SKI"/>
    <property type="match status" value="1"/>
</dbReference>
<dbReference type="GO" id="GO:0005829">
    <property type="term" value="C:cytosol"/>
    <property type="evidence" value="ECO:0007669"/>
    <property type="project" value="TreeGrafter"/>
</dbReference>
<keyword evidence="6 11" id="KW-0547">Nucleotide-binding</keyword>
<accession>A0A9X2EBQ7</accession>